<gene>
    <name evidence="6" type="ORF">AMATHDRAFT_66545</name>
</gene>
<comment type="similarity">
    <text evidence="1">Belongs to the Gfa family.</text>
</comment>
<dbReference type="AlphaFoldDB" id="A0A2A9NA75"/>
<evidence type="ECO:0000256" key="1">
    <source>
        <dbReference type="ARBA" id="ARBA00005495"/>
    </source>
</evidence>
<dbReference type="OrthoDB" id="406544at2759"/>
<dbReference type="GO" id="GO:0046872">
    <property type="term" value="F:metal ion binding"/>
    <property type="evidence" value="ECO:0007669"/>
    <property type="project" value="UniProtKB-KW"/>
</dbReference>
<dbReference type="EMBL" id="KZ302085">
    <property type="protein sequence ID" value="PFH47915.1"/>
    <property type="molecule type" value="Genomic_DNA"/>
</dbReference>
<evidence type="ECO:0000256" key="2">
    <source>
        <dbReference type="ARBA" id="ARBA00022723"/>
    </source>
</evidence>
<keyword evidence="4" id="KW-0456">Lyase</keyword>
<organism evidence="6 7">
    <name type="scientific">Amanita thiersii Skay4041</name>
    <dbReference type="NCBI Taxonomy" id="703135"/>
    <lineage>
        <taxon>Eukaryota</taxon>
        <taxon>Fungi</taxon>
        <taxon>Dikarya</taxon>
        <taxon>Basidiomycota</taxon>
        <taxon>Agaricomycotina</taxon>
        <taxon>Agaricomycetes</taxon>
        <taxon>Agaricomycetidae</taxon>
        <taxon>Agaricales</taxon>
        <taxon>Pluteineae</taxon>
        <taxon>Amanitaceae</taxon>
        <taxon>Amanita</taxon>
    </lineage>
</organism>
<keyword evidence="3" id="KW-0862">Zinc</keyword>
<dbReference type="Pfam" id="PF04828">
    <property type="entry name" value="GFA"/>
    <property type="match status" value="1"/>
</dbReference>
<dbReference type="Proteomes" id="UP000242287">
    <property type="component" value="Unassembled WGS sequence"/>
</dbReference>
<feature type="domain" description="CENP-V/GFA" evidence="5">
    <location>
        <begin position="5"/>
        <end position="144"/>
    </location>
</feature>
<dbReference type="InterPro" id="IPR006913">
    <property type="entry name" value="CENP-V/GFA"/>
</dbReference>
<protein>
    <recommendedName>
        <fullName evidence="5">CENP-V/GFA domain-containing protein</fullName>
    </recommendedName>
</protein>
<dbReference type="PROSITE" id="PS51891">
    <property type="entry name" value="CENP_V_GFA"/>
    <property type="match status" value="1"/>
</dbReference>
<dbReference type="InterPro" id="IPR011057">
    <property type="entry name" value="Mss4-like_sf"/>
</dbReference>
<keyword evidence="7" id="KW-1185">Reference proteome</keyword>
<name>A0A2A9NA75_9AGAR</name>
<evidence type="ECO:0000256" key="3">
    <source>
        <dbReference type="ARBA" id="ARBA00022833"/>
    </source>
</evidence>
<dbReference type="PANTHER" id="PTHR33337">
    <property type="entry name" value="GFA DOMAIN-CONTAINING PROTEIN"/>
    <property type="match status" value="1"/>
</dbReference>
<dbReference type="PANTHER" id="PTHR33337:SF44">
    <property type="entry name" value="DUF636 DOMAIN PROTEIN (AFU_ORTHOLOGUE AFUA_1G09754)"/>
    <property type="match status" value="1"/>
</dbReference>
<dbReference type="Gene3D" id="2.170.150.70">
    <property type="match status" value="1"/>
</dbReference>
<sequence>MPVELKGSCHCGAVRFSVESSTAVPYQICLCSICRKVGGVGGSINLGADSNTLKVTGKEHIQIYKAVLDRGTSKERIATSERNFCGKCSTMLWLYDKSWPELLHPFASAIDSPELPQPEKLVCIKLDSKPAYVRLPEGDKEVYEDYGPDTLEEWHKKNKLFVA</sequence>
<dbReference type="GO" id="GO:0016846">
    <property type="term" value="F:carbon-sulfur lyase activity"/>
    <property type="evidence" value="ECO:0007669"/>
    <property type="project" value="InterPro"/>
</dbReference>
<dbReference type="SUPFAM" id="SSF51316">
    <property type="entry name" value="Mss4-like"/>
    <property type="match status" value="1"/>
</dbReference>
<evidence type="ECO:0000259" key="5">
    <source>
        <dbReference type="PROSITE" id="PS51891"/>
    </source>
</evidence>
<evidence type="ECO:0000313" key="7">
    <source>
        <dbReference type="Proteomes" id="UP000242287"/>
    </source>
</evidence>
<evidence type="ECO:0000256" key="4">
    <source>
        <dbReference type="ARBA" id="ARBA00023239"/>
    </source>
</evidence>
<dbReference type="STRING" id="703135.A0A2A9NA75"/>
<reference evidence="6 7" key="1">
    <citation type="submission" date="2014-02" db="EMBL/GenBank/DDBJ databases">
        <title>Transposable element dynamics among asymbiotic and ectomycorrhizal Amanita fungi.</title>
        <authorList>
            <consortium name="DOE Joint Genome Institute"/>
            <person name="Hess J."/>
            <person name="Skrede I."/>
            <person name="Wolfe B."/>
            <person name="LaButti K."/>
            <person name="Ohm R.A."/>
            <person name="Grigoriev I.V."/>
            <person name="Pringle A."/>
        </authorList>
    </citation>
    <scope>NUCLEOTIDE SEQUENCE [LARGE SCALE GENOMIC DNA]</scope>
    <source>
        <strain evidence="6 7">SKay4041</strain>
    </source>
</reference>
<evidence type="ECO:0000313" key="6">
    <source>
        <dbReference type="EMBL" id="PFH47915.1"/>
    </source>
</evidence>
<keyword evidence="2" id="KW-0479">Metal-binding</keyword>
<accession>A0A2A9NA75</accession>
<proteinExistence type="inferred from homology"/>